<dbReference type="AlphaFoldDB" id="A0A9P7D4M1"/>
<sequence length="351" mass="40404">MSYPLRPDQRFKARRVRVTQRYGKRYFSYPSHADTFLPITISPPSTTSSHSPSYTTSVHPQIPLSRHCHPNSYATLQDMSNLSLLHIYHSNFRPSLLVPITLPCQDDNTRNINELEEKLARLESQPASIIEALHQTLPQGTLTVKRRSLELLQEFLFLMHYRNESRSSRAFEVDRPENAKARRWIERGMKAEGIQSAADMWRRILRYHLDSSHSDLMREGAKVIPPVTYHTYVDDYFLSIWEAAQGEEFILTHNAFGLSEGFAGSCPALHRIFVLSPRIAVVMCNVRLRPDAKRYTRPGSLESSLLSVNPAPPAPIYAGREDSIWLFAHPRSSWKEEIDSFEFKITKLTRP</sequence>
<organism evidence="1 2">
    <name type="scientific">Suillus placidus</name>
    <dbReference type="NCBI Taxonomy" id="48579"/>
    <lineage>
        <taxon>Eukaryota</taxon>
        <taxon>Fungi</taxon>
        <taxon>Dikarya</taxon>
        <taxon>Basidiomycota</taxon>
        <taxon>Agaricomycotina</taxon>
        <taxon>Agaricomycetes</taxon>
        <taxon>Agaricomycetidae</taxon>
        <taxon>Boletales</taxon>
        <taxon>Suillineae</taxon>
        <taxon>Suillaceae</taxon>
        <taxon>Suillus</taxon>
    </lineage>
</organism>
<reference evidence="1" key="1">
    <citation type="journal article" date="2020" name="New Phytol.">
        <title>Comparative genomics reveals dynamic genome evolution in host specialist ectomycorrhizal fungi.</title>
        <authorList>
            <person name="Lofgren L.A."/>
            <person name="Nguyen N.H."/>
            <person name="Vilgalys R."/>
            <person name="Ruytinx J."/>
            <person name="Liao H.L."/>
            <person name="Branco S."/>
            <person name="Kuo A."/>
            <person name="LaButti K."/>
            <person name="Lipzen A."/>
            <person name="Andreopoulos W."/>
            <person name="Pangilinan J."/>
            <person name="Riley R."/>
            <person name="Hundley H."/>
            <person name="Na H."/>
            <person name="Barry K."/>
            <person name="Grigoriev I.V."/>
            <person name="Stajich J.E."/>
            <person name="Kennedy P.G."/>
        </authorList>
    </citation>
    <scope>NUCLEOTIDE SEQUENCE</scope>
    <source>
        <strain evidence="1">DOB743</strain>
    </source>
</reference>
<name>A0A9P7D4M1_9AGAM</name>
<evidence type="ECO:0000313" key="1">
    <source>
        <dbReference type="EMBL" id="KAG1780105.1"/>
    </source>
</evidence>
<dbReference type="EMBL" id="JABBWD010000010">
    <property type="protein sequence ID" value="KAG1780105.1"/>
    <property type="molecule type" value="Genomic_DNA"/>
</dbReference>
<comment type="caution">
    <text evidence="1">The sequence shown here is derived from an EMBL/GenBank/DDBJ whole genome shotgun (WGS) entry which is preliminary data.</text>
</comment>
<dbReference type="Pfam" id="PF14022">
    <property type="entry name" value="DUF4238"/>
    <property type="match status" value="1"/>
</dbReference>
<dbReference type="OrthoDB" id="5340163at2759"/>
<protein>
    <submittedName>
        <fullName evidence="1">Uncharacterized protein</fullName>
    </submittedName>
</protein>
<dbReference type="Proteomes" id="UP000714275">
    <property type="component" value="Unassembled WGS sequence"/>
</dbReference>
<gene>
    <name evidence="1" type="ORF">EV702DRAFT_1194876</name>
</gene>
<keyword evidence="2" id="KW-1185">Reference proteome</keyword>
<accession>A0A9P7D4M1</accession>
<evidence type="ECO:0000313" key="2">
    <source>
        <dbReference type="Proteomes" id="UP000714275"/>
    </source>
</evidence>
<proteinExistence type="predicted"/>
<dbReference type="InterPro" id="IPR025332">
    <property type="entry name" value="DUF4238"/>
</dbReference>